<dbReference type="InterPro" id="IPR002942">
    <property type="entry name" value="S4_RNA-bd"/>
</dbReference>
<dbReference type="InterPro" id="IPR018496">
    <property type="entry name" value="PsdUridine_synth_RsuA/RluB_CS"/>
</dbReference>
<evidence type="ECO:0000256" key="1">
    <source>
        <dbReference type="ARBA" id="ARBA00008348"/>
    </source>
</evidence>
<dbReference type="SUPFAM" id="SSF55174">
    <property type="entry name" value="Alpha-L RNA-binding motif"/>
    <property type="match status" value="1"/>
</dbReference>
<organism evidence="5">
    <name type="scientific">marine sediment metagenome</name>
    <dbReference type="NCBI Taxonomy" id="412755"/>
    <lineage>
        <taxon>unclassified sequences</taxon>
        <taxon>metagenomes</taxon>
        <taxon>ecological metagenomes</taxon>
    </lineage>
</organism>
<dbReference type="InterPro" id="IPR006145">
    <property type="entry name" value="PsdUridine_synth_RsuA/RluA"/>
</dbReference>
<dbReference type="EMBL" id="LAZR01029837">
    <property type="protein sequence ID" value="KKL58407.1"/>
    <property type="molecule type" value="Genomic_DNA"/>
</dbReference>
<proteinExistence type="inferred from homology"/>
<dbReference type="AlphaFoldDB" id="A0A0F9G546"/>
<dbReference type="PANTHER" id="PTHR47683:SF2">
    <property type="entry name" value="RNA-BINDING S4 DOMAIN-CONTAINING PROTEIN"/>
    <property type="match status" value="1"/>
</dbReference>
<dbReference type="GO" id="GO:0001522">
    <property type="term" value="P:pseudouridine synthesis"/>
    <property type="evidence" value="ECO:0007669"/>
    <property type="project" value="InterPro"/>
</dbReference>
<gene>
    <name evidence="5" type="ORF">LCGC14_2225690</name>
</gene>
<sequence>AMEKRLQKILAEMGIASRRRAEEMIAEGRLRVNGKVAVLGTKADPGRDHIKLDGKLLTGRAENKVYYMMNKPVNVMTTLEDPQGRPTVGDFMARIKMRVYPVGRLDFDSEGLLLLTNDGVLTHAILHPSKKIPKTYKVKIKGLLDDKDIARLRGGMHLADGKTAPARVRKLRKLKENSWVEIAITEGRKRQVRRMFDHVGHSVLKLIRVKVGRVDLGPLPPGEIRSLTPDELESLKIQTGLISS</sequence>
<feature type="non-terminal residue" evidence="5">
    <location>
        <position position="1"/>
    </location>
</feature>
<dbReference type="InterPro" id="IPR042092">
    <property type="entry name" value="PsdUridine_s_RsuA/RluB/E/F_cat"/>
</dbReference>
<dbReference type="PANTHER" id="PTHR47683">
    <property type="entry name" value="PSEUDOURIDINE SYNTHASE FAMILY PROTEIN-RELATED"/>
    <property type="match status" value="1"/>
</dbReference>
<dbReference type="GO" id="GO:0003723">
    <property type="term" value="F:RNA binding"/>
    <property type="evidence" value="ECO:0007669"/>
    <property type="project" value="UniProtKB-KW"/>
</dbReference>
<dbReference type="InterPro" id="IPR020094">
    <property type="entry name" value="TruA/RsuA/RluB/E/F_N"/>
</dbReference>
<evidence type="ECO:0000313" key="5">
    <source>
        <dbReference type="EMBL" id="KKL58407.1"/>
    </source>
</evidence>
<keyword evidence="2" id="KW-0694">RNA-binding</keyword>
<dbReference type="SUPFAM" id="SSF55120">
    <property type="entry name" value="Pseudouridine synthase"/>
    <property type="match status" value="1"/>
</dbReference>
<dbReference type="Pfam" id="PF01479">
    <property type="entry name" value="S4"/>
    <property type="match status" value="1"/>
</dbReference>
<protein>
    <recommendedName>
        <fullName evidence="4">RNA-binding S4 domain-containing protein</fullName>
    </recommendedName>
</protein>
<feature type="domain" description="RNA-binding S4" evidence="4">
    <location>
        <begin position="4"/>
        <end position="64"/>
    </location>
</feature>
<name>A0A0F9G546_9ZZZZ</name>
<dbReference type="InterPro" id="IPR050343">
    <property type="entry name" value="RsuA_PseudoU_synthase"/>
</dbReference>
<dbReference type="NCBIfam" id="TIGR00093">
    <property type="entry name" value="pseudouridine synthase"/>
    <property type="match status" value="1"/>
</dbReference>
<dbReference type="Gene3D" id="3.30.70.580">
    <property type="entry name" value="Pseudouridine synthase I, catalytic domain, N-terminal subdomain"/>
    <property type="match status" value="1"/>
</dbReference>
<dbReference type="FunFam" id="3.10.290.10:FF:000003">
    <property type="entry name" value="Pseudouridine synthase"/>
    <property type="match status" value="1"/>
</dbReference>
<evidence type="ECO:0000256" key="3">
    <source>
        <dbReference type="ARBA" id="ARBA00023235"/>
    </source>
</evidence>
<keyword evidence="3" id="KW-0413">Isomerase</keyword>
<dbReference type="GO" id="GO:0005829">
    <property type="term" value="C:cytosol"/>
    <property type="evidence" value="ECO:0007669"/>
    <property type="project" value="UniProtKB-ARBA"/>
</dbReference>
<dbReference type="InterPro" id="IPR020103">
    <property type="entry name" value="PsdUridine_synth_cat_dom_sf"/>
</dbReference>
<dbReference type="CDD" id="cd00165">
    <property type="entry name" value="S4"/>
    <property type="match status" value="1"/>
</dbReference>
<evidence type="ECO:0000256" key="2">
    <source>
        <dbReference type="ARBA" id="ARBA00022884"/>
    </source>
</evidence>
<dbReference type="Pfam" id="PF00849">
    <property type="entry name" value="PseudoU_synth_2"/>
    <property type="match status" value="1"/>
</dbReference>
<dbReference type="PROSITE" id="PS01149">
    <property type="entry name" value="PSI_RSU"/>
    <property type="match status" value="1"/>
</dbReference>
<comment type="caution">
    <text evidence="5">The sequence shown here is derived from an EMBL/GenBank/DDBJ whole genome shotgun (WGS) entry which is preliminary data.</text>
</comment>
<dbReference type="GO" id="GO:0009982">
    <property type="term" value="F:pseudouridine synthase activity"/>
    <property type="evidence" value="ECO:0007669"/>
    <property type="project" value="InterPro"/>
</dbReference>
<dbReference type="CDD" id="cd02870">
    <property type="entry name" value="PseudoU_synth_RsuA_like"/>
    <property type="match status" value="1"/>
</dbReference>
<dbReference type="FunFam" id="3.30.70.1560:FF:000001">
    <property type="entry name" value="Pseudouridine synthase"/>
    <property type="match status" value="1"/>
</dbReference>
<evidence type="ECO:0000259" key="4">
    <source>
        <dbReference type="SMART" id="SM00363"/>
    </source>
</evidence>
<dbReference type="SMART" id="SM00363">
    <property type="entry name" value="S4"/>
    <property type="match status" value="1"/>
</dbReference>
<dbReference type="Gene3D" id="3.10.290.10">
    <property type="entry name" value="RNA-binding S4 domain"/>
    <property type="match status" value="1"/>
</dbReference>
<dbReference type="Gene3D" id="3.30.70.1560">
    <property type="entry name" value="Alpha-L RNA-binding motif"/>
    <property type="match status" value="1"/>
</dbReference>
<dbReference type="GO" id="GO:0006364">
    <property type="term" value="P:rRNA processing"/>
    <property type="evidence" value="ECO:0007669"/>
    <property type="project" value="UniProtKB-ARBA"/>
</dbReference>
<dbReference type="InterPro" id="IPR036986">
    <property type="entry name" value="S4_RNA-bd_sf"/>
</dbReference>
<dbReference type="InterPro" id="IPR000748">
    <property type="entry name" value="PsdUridine_synth_RsuA/RluB/E/F"/>
</dbReference>
<comment type="similarity">
    <text evidence="1">Belongs to the pseudouridine synthase RsuA family.</text>
</comment>
<accession>A0A0F9G546</accession>
<reference evidence="5" key="1">
    <citation type="journal article" date="2015" name="Nature">
        <title>Complex archaea that bridge the gap between prokaryotes and eukaryotes.</title>
        <authorList>
            <person name="Spang A."/>
            <person name="Saw J.H."/>
            <person name="Jorgensen S.L."/>
            <person name="Zaremba-Niedzwiedzka K."/>
            <person name="Martijn J."/>
            <person name="Lind A.E."/>
            <person name="van Eijk R."/>
            <person name="Schleper C."/>
            <person name="Guy L."/>
            <person name="Ettema T.J."/>
        </authorList>
    </citation>
    <scope>NUCLEOTIDE SEQUENCE</scope>
</reference>
<dbReference type="PROSITE" id="PS50889">
    <property type="entry name" value="S4"/>
    <property type="match status" value="1"/>
</dbReference>